<dbReference type="InterPro" id="IPR019318">
    <property type="entry name" value="Gua_nucleotide_exch_fac_Ric8"/>
</dbReference>
<dbReference type="PRINTS" id="PR01802">
    <property type="entry name" value="SYNEMBRYN"/>
</dbReference>
<dbReference type="Ensembl" id="ENSECAT00000065444.2">
    <property type="protein sequence ID" value="ENSECAP00000037065.1"/>
    <property type="gene ID" value="ENSECAG00000003790.3"/>
</dbReference>
<protein>
    <recommendedName>
        <fullName evidence="8">Synembryn</fullName>
    </recommendedName>
    <alternativeName>
        <fullName evidence="8">Protein Ric-8</fullName>
    </alternativeName>
</protein>
<evidence type="ECO:0000256" key="2">
    <source>
        <dbReference type="ARBA" id="ARBA00009049"/>
    </source>
</evidence>
<evidence type="ECO:0000256" key="5">
    <source>
        <dbReference type="ARBA" id="ARBA00023186"/>
    </source>
</evidence>
<sequence length="490" mass="54680">MEPRAVADAVQTGEEDVVMEALRAYNRENSQSFTFDDAQQEDRKRLAELLASVLEQGLPPSRRVTWLQSIRILSRDRSCLDPFISRQSLQALAYCAGISASGGSVPEPLDMDVVLESLKCLCNLVLSSPVAQVLAAEARLVLFQELQGVRLLTDALELTLGMSSEESPPELLPPQETERAMEILKVLFNITFDSIKREVDEEDAALYRHLATLLRHCVMVTAAGDRTEEFHGHTVNLLGNLPLKCLDVLLTLEPHEGSLEFLGVNMDVICVLLSFLEKRLHQTHRLKESVAPVLSVLTECARMHRPARKFLKAQVLPPLRDVRTRPEVGELLRNKLVRLMTHLDTDVKRVAAEFLFVLCSESVPRFIKYTGYGNAAGLLAARGLMAGGRPEGQYSEDEDTDTDEYKEAKASINPVTGRVEEKPPNPMEGMTEEQKEHEAMKLVNMFDKLSRHRVIQPMGMSPRGHLTSLQDAMCQTMEGQLSSDPDSDPD</sequence>
<dbReference type="PANTHER" id="PTHR12425">
    <property type="entry name" value="SYNEMBRYN"/>
    <property type="match status" value="1"/>
</dbReference>
<dbReference type="Proteomes" id="UP000002281">
    <property type="component" value="Chromosome 12"/>
</dbReference>
<dbReference type="Gene3D" id="1.25.10.10">
    <property type="entry name" value="Leucine-rich Repeat Variant"/>
    <property type="match status" value="1"/>
</dbReference>
<comment type="subunit">
    <text evidence="6">Interacts with GDP-bound G alpha proteins GNAI1, GNAO1 and GNAQ, and with GNA13 with lower affinity. Does not interact with G-alpha proteins when they are in complex with subunits beta and gamma. Interacts (via C-terminus) with RGS14; the interaction stimulates the dissociation of the complex between RGS14 and the active GTP-bound form of GNAI1. Interacts with NCS1; interaction is favored in the absence of Ca(2+) and myristoylation of NCS1 is not required.</text>
</comment>
<evidence type="ECO:0000256" key="6">
    <source>
        <dbReference type="ARBA" id="ARBA00047010"/>
    </source>
</evidence>
<comment type="subcellular location">
    <subcellularLocation>
        <location evidence="1">Cytoplasm</location>
        <location evidence="1">Cell cortex</location>
    </subcellularLocation>
</comment>
<reference evidence="9 10" key="1">
    <citation type="journal article" date="2009" name="Science">
        <title>Genome sequence, comparative analysis, and population genetics of the domestic horse.</title>
        <authorList>
            <consortium name="Broad Institute Genome Sequencing Platform"/>
            <consortium name="Broad Institute Whole Genome Assembly Team"/>
            <person name="Wade C.M."/>
            <person name="Giulotto E."/>
            <person name="Sigurdsson S."/>
            <person name="Zoli M."/>
            <person name="Gnerre S."/>
            <person name="Imsland F."/>
            <person name="Lear T.L."/>
            <person name="Adelson D.L."/>
            <person name="Bailey E."/>
            <person name="Bellone R.R."/>
            <person name="Bloecker H."/>
            <person name="Distl O."/>
            <person name="Edgar R.C."/>
            <person name="Garber M."/>
            <person name="Leeb T."/>
            <person name="Mauceli E."/>
            <person name="MacLeod J.N."/>
            <person name="Penedo M.C.T."/>
            <person name="Raison J.M."/>
            <person name="Sharpe T."/>
            <person name="Vogel J."/>
            <person name="Andersson L."/>
            <person name="Antczak D.F."/>
            <person name="Biagi T."/>
            <person name="Binns M.M."/>
            <person name="Chowdhary B.P."/>
            <person name="Coleman S.J."/>
            <person name="Della Valle G."/>
            <person name="Fryc S."/>
            <person name="Guerin G."/>
            <person name="Hasegawa T."/>
            <person name="Hill E.W."/>
            <person name="Jurka J."/>
            <person name="Kiialainen A."/>
            <person name="Lindgren G."/>
            <person name="Liu J."/>
            <person name="Magnani E."/>
            <person name="Mickelson J.R."/>
            <person name="Murray J."/>
            <person name="Nergadze S.G."/>
            <person name="Onofrio R."/>
            <person name="Pedroni S."/>
            <person name="Piras M.F."/>
            <person name="Raudsepp T."/>
            <person name="Rocchi M."/>
            <person name="Roeed K.H."/>
            <person name="Ryder O.A."/>
            <person name="Searle S."/>
            <person name="Skow L."/>
            <person name="Swinburne J.E."/>
            <person name="Syvaenen A.C."/>
            <person name="Tozaki T."/>
            <person name="Valberg S.J."/>
            <person name="Vaudin M."/>
            <person name="White J.R."/>
            <person name="Zody M.C."/>
            <person name="Lander E.S."/>
            <person name="Lindblad-Toh K."/>
        </authorList>
    </citation>
    <scope>NUCLEOTIDE SEQUENCE [LARGE SCALE GENOMIC DNA]</scope>
    <source>
        <strain evidence="9 10">Thoroughbred</strain>
    </source>
</reference>
<proteinExistence type="inferred from homology"/>
<dbReference type="InterPro" id="IPR008376">
    <property type="entry name" value="Chaperone_Ric-8_A/B"/>
</dbReference>
<gene>
    <name evidence="9 11" type="primary">RIC8A</name>
</gene>
<evidence type="ECO:0000256" key="1">
    <source>
        <dbReference type="ARBA" id="ARBA00004544"/>
    </source>
</evidence>
<dbReference type="VGNC" id="VGNC:22386">
    <property type="gene designation" value="RIC8A"/>
</dbReference>
<dbReference type="GO" id="GO:0005938">
    <property type="term" value="C:cell cortex"/>
    <property type="evidence" value="ECO:0007669"/>
    <property type="project" value="UniProtKB-SubCell"/>
</dbReference>
<evidence type="ECO:0000256" key="7">
    <source>
        <dbReference type="ARBA" id="ARBA00049572"/>
    </source>
</evidence>
<dbReference type="InterPro" id="IPR011989">
    <property type="entry name" value="ARM-like"/>
</dbReference>
<dbReference type="Pfam" id="PF10165">
    <property type="entry name" value="Ric8"/>
    <property type="match status" value="2"/>
</dbReference>
<reference evidence="9" key="3">
    <citation type="submission" date="2025-09" db="UniProtKB">
        <authorList>
            <consortium name="Ensembl"/>
        </authorList>
    </citation>
    <scope>IDENTIFICATION</scope>
    <source>
        <strain evidence="9">Thoroughbred</strain>
    </source>
</reference>
<dbReference type="Bgee" id="ENSECAG00000003790">
    <property type="expression patterns" value="Expressed in synovial membrane of synovial joint and 23 other cell types or tissues"/>
</dbReference>
<reference evidence="9" key="2">
    <citation type="submission" date="2025-08" db="UniProtKB">
        <authorList>
            <consortium name="Ensembl"/>
        </authorList>
    </citation>
    <scope>IDENTIFICATION</scope>
    <source>
        <strain evidence="9">Thoroughbred</strain>
    </source>
</reference>
<comment type="similarity">
    <text evidence="2 8">Belongs to the synembryn family.</text>
</comment>
<evidence type="ECO:0000313" key="11">
    <source>
        <dbReference type="VGNC" id="VGNC:22386"/>
    </source>
</evidence>
<dbReference type="GeneTree" id="ENSGT00390000014700"/>
<dbReference type="GO" id="GO:0005085">
    <property type="term" value="F:guanyl-nucleotide exchange factor activity"/>
    <property type="evidence" value="ECO:0007669"/>
    <property type="project" value="UniProtKB-UniRule"/>
</dbReference>
<organism evidence="9 10">
    <name type="scientific">Equus caballus</name>
    <name type="common">Horse</name>
    <dbReference type="NCBI Taxonomy" id="9796"/>
    <lineage>
        <taxon>Eukaryota</taxon>
        <taxon>Metazoa</taxon>
        <taxon>Chordata</taxon>
        <taxon>Craniata</taxon>
        <taxon>Vertebrata</taxon>
        <taxon>Euteleostomi</taxon>
        <taxon>Mammalia</taxon>
        <taxon>Eutheria</taxon>
        <taxon>Laurasiatheria</taxon>
        <taxon>Perissodactyla</taxon>
        <taxon>Equidae</taxon>
        <taxon>Equus</taxon>
    </lineage>
</organism>
<evidence type="ECO:0000256" key="3">
    <source>
        <dbReference type="ARBA" id="ARBA00022490"/>
    </source>
</evidence>
<dbReference type="ExpressionAtlas" id="A0A3Q2HPU6">
    <property type="expression patterns" value="baseline"/>
</dbReference>
<evidence type="ECO:0000313" key="10">
    <source>
        <dbReference type="Proteomes" id="UP000002281"/>
    </source>
</evidence>
<evidence type="ECO:0000313" key="9">
    <source>
        <dbReference type="Ensembl" id="ENSECAP00000037065.1"/>
    </source>
</evidence>
<keyword evidence="4 8" id="KW-0344">Guanine-nucleotide releasing factor</keyword>
<keyword evidence="5" id="KW-0143">Chaperone</keyword>
<dbReference type="InterPro" id="IPR016024">
    <property type="entry name" value="ARM-type_fold"/>
</dbReference>
<dbReference type="SUPFAM" id="SSF48371">
    <property type="entry name" value="ARM repeat"/>
    <property type="match status" value="1"/>
</dbReference>
<dbReference type="AlphaFoldDB" id="A0A3Q2HPU6"/>
<keyword evidence="3 8" id="KW-0963">Cytoplasm</keyword>
<dbReference type="PANTHER" id="PTHR12425:SF4">
    <property type="entry name" value="SYNEMBRYN-A"/>
    <property type="match status" value="1"/>
</dbReference>
<evidence type="ECO:0000256" key="4">
    <source>
        <dbReference type="ARBA" id="ARBA00022658"/>
    </source>
</evidence>
<comment type="subunit">
    <text evidence="8">Interacts with some GDP-bound G alpha proteins. Does not interact with G-alpha proteins when they are in complex with subunits beta and gamma.</text>
</comment>
<dbReference type="GO" id="GO:0044183">
    <property type="term" value="F:protein folding chaperone"/>
    <property type="evidence" value="ECO:0007669"/>
    <property type="project" value="UniProtKB-ARBA"/>
</dbReference>
<evidence type="ECO:0000256" key="8">
    <source>
        <dbReference type="RuleBase" id="RU369048"/>
    </source>
</evidence>
<name>A0A3Q2HPU6_HORSE</name>
<accession>A0A3Q2HPU6</accession>
<comment type="function">
    <text evidence="7">Chaperone that specifically binds and folds nascent G alpha proteins prior to G protein heterotrimer formation, promoting their stability and activity: folds GNAI1, GNAO1, GNA13 and GNAQ. Does not fold G(s) G-alpha proteins GNAS nor GNAL. Also acts as a guanine nucleotide exchange factor (GEF) for G alpha proteins by stimulating exchange of bound GDP for free GTP. Involved in regulation of microtubule pulling forces during mitotic movement of chromosomes by stimulating G(i)-alpha protein (GNAI1), possibly leading to release G(i)-alpha-GTP and NuMA proteins from the NuMA-GPSM2-G(i)-alpha-GDP complex. Also acts as an activator for G(q)-alpha (GNAQ) protein by enhancing the G(q)-coupled receptor-mediated ERK activation.</text>
</comment>
<comment type="function">
    <text evidence="8">Chaperone that specifically binds and folds nascent G alpha proteins prior to G protein heterotrimer formation. Also acts as a guanine nucleotide exchange factor (GEF) for G alpha proteins by stimulating exchange of bound GDP for free GTP.</text>
</comment>
<dbReference type="GO" id="GO:0001965">
    <property type="term" value="F:G-protein alpha-subunit binding"/>
    <property type="evidence" value="ECO:0007669"/>
    <property type="project" value="UniProtKB-UniRule"/>
</dbReference>
<keyword evidence="10" id="KW-1185">Reference proteome</keyword>
<dbReference type="FunFam" id="1.25.10.10:FF:000447">
    <property type="entry name" value="RIC8 guanine nucleotide exchange factor A"/>
    <property type="match status" value="1"/>
</dbReference>